<proteinExistence type="predicted"/>
<dbReference type="Proteomes" id="UP000006671">
    <property type="component" value="Unassembled WGS sequence"/>
</dbReference>
<dbReference type="GeneID" id="8860217"/>
<feature type="transmembrane region" description="Helical" evidence="2">
    <location>
        <begin position="111"/>
        <end position="135"/>
    </location>
</feature>
<keyword evidence="4" id="KW-1185">Reference proteome</keyword>
<organism evidence="4">
    <name type="scientific">Naegleria gruberi</name>
    <name type="common">Amoeba</name>
    <dbReference type="NCBI Taxonomy" id="5762"/>
    <lineage>
        <taxon>Eukaryota</taxon>
        <taxon>Discoba</taxon>
        <taxon>Heterolobosea</taxon>
        <taxon>Tetramitia</taxon>
        <taxon>Eutetramitia</taxon>
        <taxon>Vahlkampfiidae</taxon>
        <taxon>Naegleria</taxon>
    </lineage>
</organism>
<dbReference type="InParanoid" id="D2V911"/>
<keyword evidence="2" id="KW-0472">Membrane</keyword>
<sequence length="528" mass="60940">MTIISKSVDEKVEFPSETFANLEQEEVDIDVDDSLSSITFKTETVLLSESGLENWRQSESILDRTVEEDVDQEEEEQNEDIAKGQVVEQDETKPKGDEHADERSTKSYSKYVTASQTIAVVALIAILIGVLFIQYDTIKALFETKEKPTPWKIPLLLHQSTHNLYDGKQNLQVKVFIPINNTLENDFYFGVKVEDSKYVKMYNFSTFELKHNSSHPCFQDYLVIENVNYDPNKEFMVNYTMPIRTEKNCFEHNFTRLPNEFSFQVKVKDIDGNSHFFTFNQTIRANFFMGKFEKILTNLNGKIVKFLSIGKSGSAKSTGIVELFFFRDISNTPELPIDLPSKMVPSHVTLNVSEYNMSFVPAHKQYYQFPLPIIGVDPMGFLNVTDFDKFLITGRLPLHVDLVSKCKNKKDCLKRYANKPINMPDVILYYIYPDQVESQAIEINQRLQLIADHGITCILMFPSGNFDSEVDLSFINGRFANKFFLYDFYRRDDPGSANNPNIYKRNADLLMRMLEIANGKRVSEQREN</sequence>
<dbReference type="VEuPathDB" id="AmoebaDB:NAEGRDRAFT_57504"/>
<gene>
    <name evidence="3" type="ORF">NAEGRDRAFT_57504</name>
</gene>
<dbReference type="RefSeq" id="XP_002679528.1">
    <property type="nucleotide sequence ID" value="XM_002679482.1"/>
</dbReference>
<keyword evidence="2" id="KW-1133">Transmembrane helix</keyword>
<accession>D2V911</accession>
<keyword evidence="2" id="KW-0812">Transmembrane</keyword>
<feature type="compositionally biased region" description="Acidic residues" evidence="1">
    <location>
        <begin position="68"/>
        <end position="79"/>
    </location>
</feature>
<dbReference type="AlphaFoldDB" id="D2V911"/>
<dbReference type="KEGG" id="ngr:NAEGRDRAFT_57504"/>
<feature type="compositionally biased region" description="Basic and acidic residues" evidence="1">
    <location>
        <begin position="90"/>
        <end position="105"/>
    </location>
</feature>
<name>D2V911_NAEGR</name>
<feature type="region of interest" description="Disordered" evidence="1">
    <location>
        <begin position="65"/>
        <end position="106"/>
    </location>
</feature>
<protein>
    <submittedName>
        <fullName evidence="3">Predicted protein</fullName>
    </submittedName>
</protein>
<evidence type="ECO:0000256" key="1">
    <source>
        <dbReference type="SAM" id="MobiDB-lite"/>
    </source>
</evidence>
<reference evidence="3 4" key="1">
    <citation type="journal article" date="2010" name="Cell">
        <title>The genome of Naegleria gruberi illuminates early eukaryotic versatility.</title>
        <authorList>
            <person name="Fritz-Laylin L.K."/>
            <person name="Prochnik S.E."/>
            <person name="Ginger M.L."/>
            <person name="Dacks J.B."/>
            <person name="Carpenter M.L."/>
            <person name="Field M.C."/>
            <person name="Kuo A."/>
            <person name="Paredez A."/>
            <person name="Chapman J."/>
            <person name="Pham J."/>
            <person name="Shu S."/>
            <person name="Neupane R."/>
            <person name="Cipriano M."/>
            <person name="Mancuso J."/>
            <person name="Tu H."/>
            <person name="Salamov A."/>
            <person name="Lindquist E."/>
            <person name="Shapiro H."/>
            <person name="Lucas S."/>
            <person name="Grigoriev I.V."/>
            <person name="Cande W.Z."/>
            <person name="Fulton C."/>
            <person name="Rokhsar D.S."/>
            <person name="Dawson S.C."/>
        </authorList>
    </citation>
    <scope>NUCLEOTIDE SEQUENCE [LARGE SCALE GENOMIC DNA]</scope>
    <source>
        <strain evidence="3 4">NEG-M</strain>
    </source>
</reference>
<evidence type="ECO:0000313" key="3">
    <source>
        <dbReference type="EMBL" id="EFC46784.1"/>
    </source>
</evidence>
<evidence type="ECO:0000313" key="4">
    <source>
        <dbReference type="Proteomes" id="UP000006671"/>
    </source>
</evidence>
<dbReference type="EMBL" id="GG738857">
    <property type="protein sequence ID" value="EFC46784.1"/>
    <property type="molecule type" value="Genomic_DNA"/>
</dbReference>
<evidence type="ECO:0000256" key="2">
    <source>
        <dbReference type="SAM" id="Phobius"/>
    </source>
</evidence>